<dbReference type="GO" id="GO:0004497">
    <property type="term" value="F:monooxygenase activity"/>
    <property type="evidence" value="ECO:0007669"/>
    <property type="project" value="UniProtKB-KW"/>
</dbReference>
<feature type="transmembrane region" description="Helical" evidence="11">
    <location>
        <begin position="20"/>
        <end position="42"/>
    </location>
</feature>
<evidence type="ECO:0000313" key="12">
    <source>
        <dbReference type="EMBL" id="CAA7269889.1"/>
    </source>
</evidence>
<dbReference type="PRINTS" id="PR00463">
    <property type="entry name" value="EP450I"/>
</dbReference>
<dbReference type="AlphaFoldDB" id="A0A8S0VUA5"/>
<dbReference type="GO" id="GO:0016705">
    <property type="term" value="F:oxidoreductase activity, acting on paired donors, with incorporation or reduction of molecular oxygen"/>
    <property type="evidence" value="ECO:0007669"/>
    <property type="project" value="InterPro"/>
</dbReference>
<accession>A0A8S0VUA5</accession>
<dbReference type="InterPro" id="IPR002401">
    <property type="entry name" value="Cyt_P450_E_grp-I"/>
</dbReference>
<feature type="binding site" description="axial binding residue" evidence="9">
    <location>
        <position position="452"/>
    </location>
    <ligand>
        <name>heme</name>
        <dbReference type="ChEBI" id="CHEBI:30413"/>
    </ligand>
    <ligandPart>
        <name>Fe</name>
        <dbReference type="ChEBI" id="CHEBI:18248"/>
    </ligandPart>
</feature>
<evidence type="ECO:0000256" key="1">
    <source>
        <dbReference type="ARBA" id="ARBA00001971"/>
    </source>
</evidence>
<dbReference type="EMBL" id="CACVBS010000082">
    <property type="protein sequence ID" value="CAA7269889.1"/>
    <property type="molecule type" value="Genomic_DNA"/>
</dbReference>
<gene>
    <name evidence="12" type="ORF">AAE3_LOCUS12143</name>
</gene>
<dbReference type="Gene3D" id="1.10.630.10">
    <property type="entry name" value="Cytochrome P450"/>
    <property type="match status" value="1"/>
</dbReference>
<evidence type="ECO:0000256" key="7">
    <source>
        <dbReference type="ARBA" id="ARBA00023004"/>
    </source>
</evidence>
<evidence type="ECO:0000256" key="10">
    <source>
        <dbReference type="RuleBase" id="RU000461"/>
    </source>
</evidence>
<keyword evidence="7 9" id="KW-0408">Iron</keyword>
<evidence type="ECO:0000256" key="2">
    <source>
        <dbReference type="ARBA" id="ARBA00005179"/>
    </source>
</evidence>
<evidence type="ECO:0000256" key="4">
    <source>
        <dbReference type="ARBA" id="ARBA00022617"/>
    </source>
</evidence>
<sequence length="528" mass="60216">MRRTELFGASSSLVADGRTYNPGVLVPLFGGLTLLYLISLWLQSRRSKLQHYPPGPTPKNWIAGNSPDIPSYKPWLKYTEWSKKYGDIMHIRVYNQHLIILNSVAVATDLLDKRARIYSDRPRSIMLDLMGWNFATGFKPYGDSWRRHRRLHQQAFKADSIAVYHPIQMRKVNEMLYGLLTAPEDFSGLYKSVSAAIVMSIMYNYDIKPQHDPYVQVAEKAMQSLSDPAFVSLVEAIPPLRYLPAWFPWAGFQKLAQETKEATDTMLEIPTEFVRRRVEEGYDNSCLMTDLLRYCKTTEDDIALKETAATGYLAGADTTSSALGTFFYAMALHPRFQKKAQEEIDMITGGDRLPIWEDRPSMPYLEAIFREVMRWKAITPLGLSHSTTEDDVYQGYYIPKGATVVPNIWAMTHNEQIYQNPEEFDPGRFLTSYGHLTSDDVGYTFGFGRRICVGRHLASSTFWYAIANILAVFEIDRKKDANGNYLPLEVDYSNTLVSHAQPFKCSITPRSQSISQIILQEHAAAAKR</sequence>
<evidence type="ECO:0000313" key="13">
    <source>
        <dbReference type="Proteomes" id="UP000467700"/>
    </source>
</evidence>
<keyword evidence="11" id="KW-0812">Transmembrane</keyword>
<dbReference type="CDD" id="cd11065">
    <property type="entry name" value="CYP64-like"/>
    <property type="match status" value="1"/>
</dbReference>
<dbReference type="Pfam" id="PF00067">
    <property type="entry name" value="p450"/>
    <property type="match status" value="1"/>
</dbReference>
<comment type="similarity">
    <text evidence="3 10">Belongs to the cytochrome P450 family.</text>
</comment>
<proteinExistence type="inferred from homology"/>
<keyword evidence="6 10" id="KW-0560">Oxidoreductase</keyword>
<keyword evidence="5 9" id="KW-0479">Metal-binding</keyword>
<dbReference type="PANTHER" id="PTHR46300:SF7">
    <property type="entry name" value="P450, PUTATIVE (EUROFUNG)-RELATED"/>
    <property type="match status" value="1"/>
</dbReference>
<dbReference type="PANTHER" id="PTHR46300">
    <property type="entry name" value="P450, PUTATIVE (EUROFUNG)-RELATED-RELATED"/>
    <property type="match status" value="1"/>
</dbReference>
<dbReference type="InterPro" id="IPR050364">
    <property type="entry name" value="Cytochrome_P450_fung"/>
</dbReference>
<dbReference type="SUPFAM" id="SSF48264">
    <property type="entry name" value="Cytochrome P450"/>
    <property type="match status" value="1"/>
</dbReference>
<keyword evidence="4 9" id="KW-0349">Heme</keyword>
<evidence type="ECO:0000256" key="9">
    <source>
        <dbReference type="PIRSR" id="PIRSR602401-1"/>
    </source>
</evidence>
<evidence type="ECO:0000256" key="5">
    <source>
        <dbReference type="ARBA" id="ARBA00022723"/>
    </source>
</evidence>
<evidence type="ECO:0000256" key="6">
    <source>
        <dbReference type="ARBA" id="ARBA00023002"/>
    </source>
</evidence>
<organism evidence="12 13">
    <name type="scientific">Cyclocybe aegerita</name>
    <name type="common">Black poplar mushroom</name>
    <name type="synonym">Agrocybe aegerita</name>
    <dbReference type="NCBI Taxonomy" id="1973307"/>
    <lineage>
        <taxon>Eukaryota</taxon>
        <taxon>Fungi</taxon>
        <taxon>Dikarya</taxon>
        <taxon>Basidiomycota</taxon>
        <taxon>Agaricomycotina</taxon>
        <taxon>Agaricomycetes</taxon>
        <taxon>Agaricomycetidae</taxon>
        <taxon>Agaricales</taxon>
        <taxon>Agaricineae</taxon>
        <taxon>Bolbitiaceae</taxon>
        <taxon>Cyclocybe</taxon>
    </lineage>
</organism>
<comment type="cofactor">
    <cofactor evidence="1 9">
        <name>heme</name>
        <dbReference type="ChEBI" id="CHEBI:30413"/>
    </cofactor>
</comment>
<protein>
    <recommendedName>
        <fullName evidence="14">Cytochrome P450</fullName>
    </recommendedName>
</protein>
<dbReference type="PRINTS" id="PR00385">
    <property type="entry name" value="P450"/>
</dbReference>
<dbReference type="InterPro" id="IPR001128">
    <property type="entry name" value="Cyt_P450"/>
</dbReference>
<reference evidence="12 13" key="1">
    <citation type="submission" date="2020-01" db="EMBL/GenBank/DDBJ databases">
        <authorList>
            <person name="Gupta K D."/>
        </authorList>
    </citation>
    <scope>NUCLEOTIDE SEQUENCE [LARGE SCALE GENOMIC DNA]</scope>
</reference>
<keyword evidence="8 10" id="KW-0503">Monooxygenase</keyword>
<comment type="pathway">
    <text evidence="2">Secondary metabolite biosynthesis.</text>
</comment>
<dbReference type="InterPro" id="IPR017972">
    <property type="entry name" value="Cyt_P450_CS"/>
</dbReference>
<evidence type="ECO:0008006" key="14">
    <source>
        <dbReference type="Google" id="ProtNLM"/>
    </source>
</evidence>
<evidence type="ECO:0000256" key="8">
    <source>
        <dbReference type="ARBA" id="ARBA00023033"/>
    </source>
</evidence>
<evidence type="ECO:0000256" key="11">
    <source>
        <dbReference type="SAM" id="Phobius"/>
    </source>
</evidence>
<dbReference type="Proteomes" id="UP000467700">
    <property type="component" value="Unassembled WGS sequence"/>
</dbReference>
<dbReference type="PROSITE" id="PS00086">
    <property type="entry name" value="CYTOCHROME_P450"/>
    <property type="match status" value="1"/>
</dbReference>
<dbReference type="OrthoDB" id="2789670at2759"/>
<dbReference type="InterPro" id="IPR036396">
    <property type="entry name" value="Cyt_P450_sf"/>
</dbReference>
<keyword evidence="11" id="KW-0472">Membrane</keyword>
<comment type="caution">
    <text evidence="12">The sequence shown here is derived from an EMBL/GenBank/DDBJ whole genome shotgun (WGS) entry which is preliminary data.</text>
</comment>
<keyword evidence="11" id="KW-1133">Transmembrane helix</keyword>
<name>A0A8S0VUA5_CYCAE</name>
<keyword evidence="13" id="KW-1185">Reference proteome</keyword>
<evidence type="ECO:0000256" key="3">
    <source>
        <dbReference type="ARBA" id="ARBA00010617"/>
    </source>
</evidence>
<dbReference type="GO" id="GO:0020037">
    <property type="term" value="F:heme binding"/>
    <property type="evidence" value="ECO:0007669"/>
    <property type="project" value="InterPro"/>
</dbReference>
<dbReference type="GO" id="GO:0005506">
    <property type="term" value="F:iron ion binding"/>
    <property type="evidence" value="ECO:0007669"/>
    <property type="project" value="InterPro"/>
</dbReference>